<name>A0A0K6G1B2_9AGAM</name>
<evidence type="ECO:0000256" key="1">
    <source>
        <dbReference type="PROSITE-ProRule" id="PRU00042"/>
    </source>
</evidence>
<protein>
    <recommendedName>
        <fullName evidence="2">C2H2-type domain-containing protein</fullName>
    </recommendedName>
</protein>
<proteinExistence type="predicted"/>
<keyword evidence="1" id="KW-0862">Zinc</keyword>
<evidence type="ECO:0000259" key="2">
    <source>
        <dbReference type="PROSITE" id="PS50157"/>
    </source>
</evidence>
<dbReference type="PROSITE" id="PS00028">
    <property type="entry name" value="ZINC_FINGER_C2H2_1"/>
    <property type="match status" value="1"/>
</dbReference>
<keyword evidence="1" id="KW-0863">Zinc-finger</keyword>
<dbReference type="AlphaFoldDB" id="A0A0K6G1B2"/>
<dbReference type="InterPro" id="IPR013087">
    <property type="entry name" value="Znf_C2H2_type"/>
</dbReference>
<sequence length="282" mass="31734">MASVTSTPFDSIGAFNGNTGAGPARTLSESLKEIQLGSQWIVEFLDVADDDRFIKNHIVPRVLFAEPYVHTNEKHDTPTIPMELAGELLNVIEEEKSGVYFNRDLKARVPCERGCGEDFADEDAMRLHLPSHDGSMFRYTFCKKHVAATIPDLRAHQTKHTHLMHPNDLIDVSGELRNDFPRRMTDEHADISMIDAESVIDDGSAGIVYETRKGLSNATVTGRQRGGNRIPCEVDDCNYKLADKDAVTFRMKKYHPDRPPVQWLQYDFLAQELDSSSPEELS</sequence>
<dbReference type="EMBL" id="CYGV01001289">
    <property type="protein sequence ID" value="CUA72149.1"/>
    <property type="molecule type" value="Genomic_DNA"/>
</dbReference>
<evidence type="ECO:0000313" key="3">
    <source>
        <dbReference type="EMBL" id="CUA72149.1"/>
    </source>
</evidence>
<dbReference type="Proteomes" id="UP000044841">
    <property type="component" value="Unassembled WGS sequence"/>
</dbReference>
<keyword evidence="1" id="KW-0479">Metal-binding</keyword>
<keyword evidence="4" id="KW-1185">Reference proteome</keyword>
<gene>
    <name evidence="3" type="ORF">RSOLAG22IIIB_00812</name>
</gene>
<organism evidence="3 4">
    <name type="scientific">Rhizoctonia solani</name>
    <dbReference type="NCBI Taxonomy" id="456999"/>
    <lineage>
        <taxon>Eukaryota</taxon>
        <taxon>Fungi</taxon>
        <taxon>Dikarya</taxon>
        <taxon>Basidiomycota</taxon>
        <taxon>Agaricomycotina</taxon>
        <taxon>Agaricomycetes</taxon>
        <taxon>Cantharellales</taxon>
        <taxon>Ceratobasidiaceae</taxon>
        <taxon>Rhizoctonia</taxon>
    </lineage>
</organism>
<reference evidence="3 4" key="1">
    <citation type="submission" date="2015-07" db="EMBL/GenBank/DDBJ databases">
        <authorList>
            <person name="Noorani M."/>
        </authorList>
    </citation>
    <scope>NUCLEOTIDE SEQUENCE [LARGE SCALE GENOMIC DNA]</scope>
    <source>
        <strain evidence="3">BBA 69670</strain>
    </source>
</reference>
<dbReference type="PROSITE" id="PS50157">
    <property type="entry name" value="ZINC_FINGER_C2H2_2"/>
    <property type="match status" value="1"/>
</dbReference>
<evidence type="ECO:0000313" key="4">
    <source>
        <dbReference type="Proteomes" id="UP000044841"/>
    </source>
</evidence>
<feature type="domain" description="C2H2-type" evidence="2">
    <location>
        <begin position="109"/>
        <end position="137"/>
    </location>
</feature>
<accession>A0A0K6G1B2</accession>
<dbReference type="GO" id="GO:0008270">
    <property type="term" value="F:zinc ion binding"/>
    <property type="evidence" value="ECO:0007669"/>
    <property type="project" value="UniProtKB-KW"/>
</dbReference>